<evidence type="ECO:0000313" key="2">
    <source>
        <dbReference type="EMBL" id="KKN91980.1"/>
    </source>
</evidence>
<dbReference type="EMBL" id="LAZR01000098">
    <property type="protein sequence ID" value="KKN91980.1"/>
    <property type="molecule type" value="Genomic_DNA"/>
</dbReference>
<dbReference type="PIRSF" id="PIRSF009471">
    <property type="entry name" value="UCP009471"/>
    <property type="match status" value="1"/>
</dbReference>
<comment type="caution">
    <text evidence="2">The sequence shown here is derived from an EMBL/GenBank/DDBJ whole genome shotgun (WGS) entry which is preliminary data.</text>
</comment>
<proteinExistence type="predicted"/>
<dbReference type="InterPro" id="IPR037049">
    <property type="entry name" value="DUF1214_C_sf"/>
</dbReference>
<evidence type="ECO:0000259" key="1">
    <source>
        <dbReference type="Pfam" id="PF06742"/>
    </source>
</evidence>
<dbReference type="InterPro" id="IPR012038">
    <property type="entry name" value="UCP009471"/>
</dbReference>
<protein>
    <recommendedName>
        <fullName evidence="1">DUF1214 domain-containing protein</fullName>
    </recommendedName>
</protein>
<dbReference type="AlphaFoldDB" id="A0A0F9UFJ6"/>
<organism evidence="2">
    <name type="scientific">marine sediment metagenome</name>
    <dbReference type="NCBI Taxonomy" id="412755"/>
    <lineage>
        <taxon>unclassified sequences</taxon>
        <taxon>metagenomes</taxon>
        <taxon>ecological metagenomes</taxon>
    </lineage>
</organism>
<accession>A0A0F9UFJ6</accession>
<feature type="domain" description="DUF1214" evidence="1">
    <location>
        <begin position="71"/>
        <end position="171"/>
    </location>
</feature>
<dbReference type="SUPFAM" id="SSF160935">
    <property type="entry name" value="VPA0735-like"/>
    <property type="match status" value="1"/>
</dbReference>
<dbReference type="Pfam" id="PF06742">
    <property type="entry name" value="DUF1214"/>
    <property type="match status" value="1"/>
</dbReference>
<gene>
    <name evidence="2" type="ORF">LCGC14_0212610</name>
</gene>
<reference evidence="2" key="1">
    <citation type="journal article" date="2015" name="Nature">
        <title>Complex archaea that bridge the gap between prokaryotes and eukaryotes.</title>
        <authorList>
            <person name="Spang A."/>
            <person name="Saw J.H."/>
            <person name="Jorgensen S.L."/>
            <person name="Zaremba-Niedzwiedzka K."/>
            <person name="Martijn J."/>
            <person name="Lind A.E."/>
            <person name="van Eijk R."/>
            <person name="Schleper C."/>
            <person name="Guy L."/>
            <person name="Ettema T.J."/>
        </authorList>
    </citation>
    <scope>NUCLEOTIDE SEQUENCE</scope>
</reference>
<dbReference type="Gene3D" id="2.60.120.600">
    <property type="entry name" value="Domain of unknown function DUF1214, C-terminal domain"/>
    <property type="match status" value="1"/>
</dbReference>
<dbReference type="InterPro" id="IPR010621">
    <property type="entry name" value="DUF1214"/>
</dbReference>
<sequence>MRYTLLVLIALAIALGLGGWSANWALDESAEIGTVTVGPWAANPFAGSPDADPYSKARLARVGNLTLGIGEGILFTAERDSADRPLRRQCQYRIAGQTPPTRIWTLSPYTPEGRLIQPGAGRAGWLTSHNLMRAEDNSFMVAIGPMARAGNWLATSGQGPLVLALALYDTPASASSGVDSLSLPDIELETCFDG</sequence>
<name>A0A0F9UFJ6_9ZZZZ</name>